<dbReference type="GO" id="GO:0141166">
    <property type="term" value="P:chromosomal 5-methylcytosine DNA demethylation pathway"/>
    <property type="evidence" value="ECO:0007669"/>
    <property type="project" value="InterPro"/>
</dbReference>
<sequence length="1617" mass="179882">MGKEESGSIPVSTTSEINFHTEPSIPQVKEFQIHSSWLPITPEKPILPRPRPICADKQENQQNHGNWFPGETQVHGIERCCDSSNSIDINTSFQNWEAALDSRVPFGSLMALADAAATSSHSENASTWQGNSNPPNSPFPSIYNTQFESNLWINSSCAPNIPLYGNSIPSRPVYDLNSLPSSLTDRDFASRFAPITPDQSKRAENKLANESPNSSSDKQENEVATARVEGNKLHSDKEQQQLPKDLSSAAVSTQLAENHNPDKEDLESTLQQKPRRKKHRPKVVVEGKPKRTLKPVTPKPAGPKRKYVRKNGVKKTLGTPPAEVASENTDPKTAQSTRKSCRRALNFDLESPVGEESSSCKPESNENSESQAQNFCTRVESKSVVQQGQGMEVMVEKTQVGSAYDSTRFMSKEFEDYVSVPERQGPSPLNPTTTDPPIEEMKAQTQYERARGKCRIVFSDATHDKQGSTMQRVMNTDLSAPKSPNESNCSSSACLTEEDRGRGLKRGYSCTINESNPSHTNLIGGQYNHVHEYLGVLPTNIYNHYELFGLHFPAIHKKKRTEKGHNSPTLPAAQYNSTSTSTKIASFMNAQEREQNFEYNLAFDQRGRMTKKRSKVPTRVRDFASLILGCKQWPALVAGGAPICGGMQVYENSHHPHTCMEALVAETRATMTTKKRTKRNSFARSMTADATRKRIPTVDGIAEYLKCLDINVENVGVTYQEQGALVPYNLRYEEQNALVLYQRDGTVVPFEGPFNPVKKRRPRPKVDLDDETTRVWKLLLENINSEGIDGTDEEKVKWWEEERRVFRGRADSFIARMHLVQGDRRFSPWKGSVVDSVIGVFLTQNVSDHLSSSAFMSLAARFPLKSKTNDRPCFEESSSVCDKETEVCILDPEDTIKWHEGKSNQPACSKISMTLHEMDNVKIDISNSNELLGSSSGDVKSTNNLKCKLSNISGNDLETCHKSTANREVLQLTEDVAIFMGDKRQCTDVLSSQNSASSSQNSVDSSKAQTAERIGSLLQDNLEADTETRSNPNSLVGSSFMKLLQGFHNHKIGKVSSYKENGHTYVEDSECDTKHQNKDISDDSKASSRTTTPSNNHLQMTSDSRVLEIESFEMLGEESLFSNISKKNEENCASEQSGVTEESVNQATVQNIMAESTQKAQKSPRENNHACSSLQGEGPEYLPGKAINGTNSDTSRVKRGRNGKQKQNTVEWDSLRLQAEAKGKRERTAGTMDSLDYEAVRCADVGEIADTIKERGMNNMLAERMKDFLNRLVREHGSIDLEWLRDVPPDQAKEYLLSMRGLGLKSVECVRLLTLHHLAFPVDTNVGRIAVRLGWVPLQPLPESLQLHLLELARLALPGPEEKSIVSVTESGRANQNPAGVINPLQLPLPQADQLQVQSQINNCEPIIEVPATPEPPEPTVEVPATPEPEPQVPCSDIEDFFYEDPEEIPTIKLNIEELTQNLQNYMQHNMELQEAEMSKALVALTPEAASIPVPKLKNVSRLRTETPSLDKREPDDPCSYLLAIWTPGETATSIQPPESSCCSQEFGKFCDTMSDSYERELPTEWCLQTTNLALTQLTFLGLGFGICQDARFCLRKGIRPKDKGTTSPLGETTLSS</sequence>
<feature type="region of interest" description="Disordered" evidence="1">
    <location>
        <begin position="1067"/>
        <end position="1100"/>
    </location>
</feature>
<organism evidence="3 4">
    <name type="scientific">Actinidia rufa</name>
    <dbReference type="NCBI Taxonomy" id="165716"/>
    <lineage>
        <taxon>Eukaryota</taxon>
        <taxon>Viridiplantae</taxon>
        <taxon>Streptophyta</taxon>
        <taxon>Embryophyta</taxon>
        <taxon>Tracheophyta</taxon>
        <taxon>Spermatophyta</taxon>
        <taxon>Magnoliopsida</taxon>
        <taxon>eudicotyledons</taxon>
        <taxon>Gunneridae</taxon>
        <taxon>Pentapetalae</taxon>
        <taxon>asterids</taxon>
        <taxon>Ericales</taxon>
        <taxon>Actinidiaceae</taxon>
        <taxon>Actinidia</taxon>
    </lineage>
</organism>
<protein>
    <submittedName>
        <fullName evidence="3">Demeter-like 1</fullName>
    </submittedName>
</protein>
<feature type="compositionally biased region" description="Polar residues" evidence="1">
    <location>
        <begin position="1087"/>
        <end position="1100"/>
    </location>
</feature>
<feature type="compositionally biased region" description="Polar residues" evidence="1">
    <location>
        <begin position="9"/>
        <end position="18"/>
    </location>
</feature>
<dbReference type="Gene3D" id="1.10.340.30">
    <property type="entry name" value="Hypothetical protein, domain 2"/>
    <property type="match status" value="1"/>
</dbReference>
<dbReference type="InterPro" id="IPR044811">
    <property type="entry name" value="DME/ROS1"/>
</dbReference>
<dbReference type="InterPro" id="IPR003265">
    <property type="entry name" value="HhH-GPD_domain"/>
</dbReference>
<dbReference type="GO" id="GO:0035514">
    <property type="term" value="F:DNA demethylase activity"/>
    <property type="evidence" value="ECO:0007669"/>
    <property type="project" value="InterPro"/>
</dbReference>
<feature type="compositionally biased region" description="Polar residues" evidence="1">
    <location>
        <begin position="356"/>
        <end position="372"/>
    </location>
</feature>
<feature type="compositionally biased region" description="Basic and acidic residues" evidence="1">
    <location>
        <begin position="1067"/>
        <end position="1086"/>
    </location>
</feature>
<comment type="caution">
    <text evidence="3">The sequence shown here is derived from an EMBL/GenBank/DDBJ whole genome shotgun (WGS) entry which is preliminary data.</text>
</comment>
<dbReference type="Proteomes" id="UP000585474">
    <property type="component" value="Unassembled WGS sequence"/>
</dbReference>
<reference evidence="3 4" key="1">
    <citation type="submission" date="2019-07" db="EMBL/GenBank/DDBJ databases">
        <title>De Novo Assembly of kiwifruit Actinidia rufa.</title>
        <authorList>
            <person name="Sugita-Konishi S."/>
            <person name="Sato K."/>
            <person name="Mori E."/>
            <person name="Abe Y."/>
            <person name="Kisaki G."/>
            <person name="Hamano K."/>
            <person name="Suezawa K."/>
            <person name="Otani M."/>
            <person name="Fukuda T."/>
            <person name="Manabe T."/>
            <person name="Gomi K."/>
            <person name="Tabuchi M."/>
            <person name="Akimitsu K."/>
            <person name="Kataoka I."/>
        </authorList>
    </citation>
    <scope>NUCLEOTIDE SEQUENCE [LARGE SCALE GENOMIC DNA]</scope>
    <source>
        <strain evidence="4">cv. Fuchu</strain>
    </source>
</reference>
<evidence type="ECO:0000259" key="2">
    <source>
        <dbReference type="SMART" id="SM00478"/>
    </source>
</evidence>
<feature type="compositionally biased region" description="Polar residues" evidence="1">
    <location>
        <begin position="326"/>
        <end position="338"/>
    </location>
</feature>
<feature type="region of interest" description="Disordered" evidence="1">
    <location>
        <begin position="194"/>
        <end position="372"/>
    </location>
</feature>
<dbReference type="PANTHER" id="PTHR46213">
    <property type="entry name" value="TRANSCRIPTIONAL ACTIVATOR DEMETER"/>
    <property type="match status" value="1"/>
</dbReference>
<feature type="compositionally biased region" description="Basic and acidic residues" evidence="1">
    <location>
        <begin position="229"/>
        <end position="239"/>
    </location>
</feature>
<proteinExistence type="predicted"/>
<dbReference type="OrthoDB" id="5607at2759"/>
<evidence type="ECO:0000256" key="1">
    <source>
        <dbReference type="SAM" id="MobiDB-lite"/>
    </source>
</evidence>
<dbReference type="GO" id="GO:0019104">
    <property type="term" value="F:DNA N-glycosylase activity"/>
    <property type="evidence" value="ECO:0007669"/>
    <property type="project" value="InterPro"/>
</dbReference>
<name>A0A7J0F430_9ERIC</name>
<feature type="compositionally biased region" description="Basic residues" evidence="1">
    <location>
        <begin position="302"/>
        <end position="313"/>
    </location>
</feature>
<feature type="region of interest" description="Disordered" evidence="1">
    <location>
        <begin position="1411"/>
        <end position="1431"/>
    </location>
</feature>
<feature type="region of interest" description="Disordered" evidence="1">
    <location>
        <begin position="990"/>
        <end position="1011"/>
    </location>
</feature>
<dbReference type="InterPro" id="IPR011257">
    <property type="entry name" value="DNA_glycosylase"/>
</dbReference>
<feature type="region of interest" description="Disordered" evidence="1">
    <location>
        <begin position="1"/>
        <end position="23"/>
    </location>
</feature>
<dbReference type="CDD" id="cd00056">
    <property type="entry name" value="ENDO3c"/>
    <property type="match status" value="1"/>
</dbReference>
<dbReference type="SMART" id="SM00478">
    <property type="entry name" value="ENDO3c"/>
    <property type="match status" value="1"/>
</dbReference>
<dbReference type="PANTHER" id="PTHR46213:SF13">
    <property type="entry name" value="DEMETER-LIKE PROTEIN 2-RELATED"/>
    <property type="match status" value="1"/>
</dbReference>
<dbReference type="GO" id="GO:0006284">
    <property type="term" value="P:base-excision repair"/>
    <property type="evidence" value="ECO:0007669"/>
    <property type="project" value="InterPro"/>
</dbReference>
<dbReference type="EMBL" id="BJWL01000008">
    <property type="protein sequence ID" value="GFY93445.1"/>
    <property type="molecule type" value="Genomic_DNA"/>
</dbReference>
<feature type="compositionally biased region" description="Low complexity" evidence="1">
    <location>
        <begin position="990"/>
        <end position="1006"/>
    </location>
</feature>
<evidence type="ECO:0000313" key="3">
    <source>
        <dbReference type="EMBL" id="GFY93445.1"/>
    </source>
</evidence>
<feature type="domain" description="HhH-GPD" evidence="2">
    <location>
        <begin position="1219"/>
        <end position="1355"/>
    </location>
</feature>
<accession>A0A7J0F430</accession>
<evidence type="ECO:0000313" key="4">
    <source>
        <dbReference type="Proteomes" id="UP000585474"/>
    </source>
</evidence>
<feature type="compositionally biased region" description="Basic residues" evidence="1">
    <location>
        <begin position="273"/>
        <end position="282"/>
    </location>
</feature>
<feature type="region of interest" description="Disordered" evidence="1">
    <location>
        <begin position="122"/>
        <end position="141"/>
    </location>
</feature>
<keyword evidence="4" id="KW-1185">Reference proteome</keyword>
<dbReference type="SUPFAM" id="SSF48150">
    <property type="entry name" value="DNA-glycosylase"/>
    <property type="match status" value="1"/>
</dbReference>
<gene>
    <name evidence="3" type="ORF">Acr_08g0018410</name>
</gene>
<feature type="region of interest" description="Disordered" evidence="1">
    <location>
        <begin position="1154"/>
        <end position="1213"/>
    </location>
</feature>